<sequence length="207" mass="24823">MNLKSRIDYLCHINAVTVDQLDIPMEELEMLEKGLIQLPPSSTRYLSGYFDRPVSYFENHNITDQGLHNLLQSLQLALFTGENKKAEETISKIEMYQPISSLHQEMIYHLLLAVYHYQQYMYEHVKWLDDNYLSYFLDKPSDFIKHNKTFDKALFHYLAMRYHYQGQWLESEMYLAELFELTNEQEKSTFISNFHFYLPKGKETVYN</sequence>
<organism evidence="1 2">
    <name type="scientific">Thalassobacillus cyri</name>
    <dbReference type="NCBI Taxonomy" id="571932"/>
    <lineage>
        <taxon>Bacteria</taxon>
        <taxon>Bacillati</taxon>
        <taxon>Bacillota</taxon>
        <taxon>Bacilli</taxon>
        <taxon>Bacillales</taxon>
        <taxon>Bacillaceae</taxon>
        <taxon>Thalassobacillus</taxon>
    </lineage>
</organism>
<proteinExistence type="predicted"/>
<dbReference type="Proteomes" id="UP000198584">
    <property type="component" value="Unassembled WGS sequence"/>
</dbReference>
<keyword evidence="2" id="KW-1185">Reference proteome</keyword>
<reference evidence="1 2" key="1">
    <citation type="submission" date="2016-10" db="EMBL/GenBank/DDBJ databases">
        <authorList>
            <person name="de Groot N.N."/>
        </authorList>
    </citation>
    <scope>NUCLEOTIDE SEQUENCE [LARGE SCALE GENOMIC DNA]</scope>
    <source>
        <strain evidence="1 2">CCM7597</strain>
    </source>
</reference>
<name>A0A1H4DWK7_9BACI</name>
<dbReference type="RefSeq" id="WP_093045004.1">
    <property type="nucleotide sequence ID" value="NZ_FNQR01000008.1"/>
</dbReference>
<evidence type="ECO:0000313" key="1">
    <source>
        <dbReference type="EMBL" id="SEA76582.1"/>
    </source>
</evidence>
<gene>
    <name evidence="1" type="ORF">SAMN05421743_10817</name>
</gene>
<dbReference type="EMBL" id="FNQR01000008">
    <property type="protein sequence ID" value="SEA76582.1"/>
    <property type="molecule type" value="Genomic_DNA"/>
</dbReference>
<dbReference type="AlphaFoldDB" id="A0A1H4DWK7"/>
<dbReference type="OrthoDB" id="2965489at2"/>
<dbReference type="STRING" id="571932.SAMN05421743_10817"/>
<protein>
    <submittedName>
        <fullName evidence="1">Uncharacterized protein</fullName>
    </submittedName>
</protein>
<accession>A0A1H4DWK7</accession>
<evidence type="ECO:0000313" key="2">
    <source>
        <dbReference type="Proteomes" id="UP000198584"/>
    </source>
</evidence>